<feature type="non-terminal residue" evidence="1">
    <location>
        <position position="1"/>
    </location>
</feature>
<feature type="non-terminal residue" evidence="1">
    <location>
        <position position="52"/>
    </location>
</feature>
<dbReference type="AlphaFoldDB" id="A0A0K2UPV2"/>
<dbReference type="EMBL" id="HACA01022739">
    <property type="protein sequence ID" value="CDW40100.1"/>
    <property type="molecule type" value="Transcribed_RNA"/>
</dbReference>
<protein>
    <submittedName>
        <fullName evidence="1">Uncharacterized protein</fullName>
    </submittedName>
</protein>
<organism evidence="1">
    <name type="scientific">Lepeophtheirus salmonis</name>
    <name type="common">Salmon louse</name>
    <name type="synonym">Caligus salmonis</name>
    <dbReference type="NCBI Taxonomy" id="72036"/>
    <lineage>
        <taxon>Eukaryota</taxon>
        <taxon>Metazoa</taxon>
        <taxon>Ecdysozoa</taxon>
        <taxon>Arthropoda</taxon>
        <taxon>Crustacea</taxon>
        <taxon>Multicrustacea</taxon>
        <taxon>Hexanauplia</taxon>
        <taxon>Copepoda</taxon>
        <taxon>Siphonostomatoida</taxon>
        <taxon>Caligidae</taxon>
        <taxon>Lepeophtheirus</taxon>
    </lineage>
</organism>
<sequence>GGEISNPPPTAPSLKLLKANSASSPTLLTINNYSINKCPSVSWVNRYSVEIT</sequence>
<accession>A0A0K2UPV2</accession>
<proteinExistence type="predicted"/>
<name>A0A0K2UPV2_LEPSM</name>
<reference evidence="1" key="1">
    <citation type="submission" date="2014-05" db="EMBL/GenBank/DDBJ databases">
        <authorList>
            <person name="Chronopoulou M."/>
        </authorList>
    </citation>
    <scope>NUCLEOTIDE SEQUENCE</scope>
    <source>
        <tissue evidence="1">Whole organism</tissue>
    </source>
</reference>
<evidence type="ECO:0000313" key="1">
    <source>
        <dbReference type="EMBL" id="CDW40100.1"/>
    </source>
</evidence>